<name>A0ABT6F628_9BACT</name>
<dbReference type="SUPFAM" id="SSF69336">
    <property type="entry name" value="Alpha subunit of glutamate synthase, C-terminal domain"/>
    <property type="match status" value="1"/>
</dbReference>
<dbReference type="RefSeq" id="WP_277859395.1">
    <property type="nucleotide sequence ID" value="NZ_JARRAG010000001.1"/>
</dbReference>
<proteinExistence type="predicted"/>
<protein>
    <submittedName>
        <fullName evidence="1">Glutamate synthase</fullName>
    </submittedName>
</protein>
<accession>A0ABT6F628</accession>
<evidence type="ECO:0000313" key="2">
    <source>
        <dbReference type="Proteomes" id="UP001216907"/>
    </source>
</evidence>
<dbReference type="InterPro" id="IPR036485">
    <property type="entry name" value="Glu_synth_asu_C_sf"/>
</dbReference>
<dbReference type="PANTHER" id="PTHR39673:SF5">
    <property type="entry name" value="TUNGSTEN-CONTAINING FORMYLMETHANOFURAN DEHYDROGENASE 2 SUBUNIT C"/>
    <property type="match status" value="1"/>
</dbReference>
<evidence type="ECO:0000313" key="1">
    <source>
        <dbReference type="EMBL" id="MDG3003037.1"/>
    </source>
</evidence>
<dbReference type="EMBL" id="JARRAG010000001">
    <property type="protein sequence ID" value="MDG3003037.1"/>
    <property type="molecule type" value="Genomic_DNA"/>
</dbReference>
<dbReference type="PANTHER" id="PTHR39673">
    <property type="entry name" value="TUNGSTEN FORMYLMETHANOFURAN DEHYDROGENASE, SUBUNIT C (FWDC)"/>
    <property type="match status" value="1"/>
</dbReference>
<dbReference type="Proteomes" id="UP001216907">
    <property type="component" value="Unassembled WGS sequence"/>
</dbReference>
<comment type="caution">
    <text evidence="1">The sequence shown here is derived from an EMBL/GenBank/DDBJ whole genome shotgun (WGS) entry which is preliminary data.</text>
</comment>
<reference evidence="1 2" key="1">
    <citation type="submission" date="2023-03" db="EMBL/GenBank/DDBJ databases">
        <title>Paludisphaera mucosa sp. nov. a novel planctomycete from northern fen.</title>
        <authorList>
            <person name="Ivanova A."/>
        </authorList>
    </citation>
    <scope>NUCLEOTIDE SEQUENCE [LARGE SCALE GENOMIC DNA]</scope>
    <source>
        <strain evidence="1 2">Pla2</strain>
    </source>
</reference>
<keyword evidence="2" id="KW-1185">Reference proteome</keyword>
<gene>
    <name evidence="1" type="ORF">PZE19_04600</name>
</gene>
<sequence length="216" mass="22139">MSLDRGGESAAADSPISVPELRDYHQINAEVVRRLNRGADRVRLEGPAGHRLLLAGLTGPWRAEIEIAGDAGPELAAGLDAPGLRIVCRGASADGAGGGLRQGVLLLLGPSGTALGYRQAGGLLIAADVVGPRAGLGMLGGAMVLRGSVGPLAGERQSGGRLFLPSSEVGPHSGWNSRGGWRFADEVDPIDHAGKRILKHALELLDRHASRPAAGA</sequence>
<organism evidence="1 2">
    <name type="scientific">Paludisphaera mucosa</name>
    <dbReference type="NCBI Taxonomy" id="3030827"/>
    <lineage>
        <taxon>Bacteria</taxon>
        <taxon>Pseudomonadati</taxon>
        <taxon>Planctomycetota</taxon>
        <taxon>Planctomycetia</taxon>
        <taxon>Isosphaerales</taxon>
        <taxon>Isosphaeraceae</taxon>
        <taxon>Paludisphaera</taxon>
    </lineage>
</organism>
<dbReference type="Gene3D" id="2.160.20.60">
    <property type="entry name" value="Glutamate synthase, alpha subunit, C-terminal domain"/>
    <property type="match status" value="1"/>
</dbReference>